<accession>A0ACB0ZWU3</accession>
<organism evidence="1 2">
    <name type="scientific">Meloidogyne enterolobii</name>
    <name type="common">Root-knot nematode worm</name>
    <name type="synonym">Meloidogyne mayaguensis</name>
    <dbReference type="NCBI Taxonomy" id="390850"/>
    <lineage>
        <taxon>Eukaryota</taxon>
        <taxon>Metazoa</taxon>
        <taxon>Ecdysozoa</taxon>
        <taxon>Nematoda</taxon>
        <taxon>Chromadorea</taxon>
        <taxon>Rhabditida</taxon>
        <taxon>Tylenchina</taxon>
        <taxon>Tylenchomorpha</taxon>
        <taxon>Tylenchoidea</taxon>
        <taxon>Meloidogynidae</taxon>
        <taxon>Meloidogyninae</taxon>
        <taxon>Meloidogyne</taxon>
    </lineage>
</organism>
<dbReference type="Proteomes" id="UP001497535">
    <property type="component" value="Unassembled WGS sequence"/>
</dbReference>
<protein>
    <submittedName>
        <fullName evidence="1">Uncharacterized protein</fullName>
    </submittedName>
</protein>
<evidence type="ECO:0000313" key="1">
    <source>
        <dbReference type="EMBL" id="CAK5083616.1"/>
    </source>
</evidence>
<reference evidence="1" key="1">
    <citation type="submission" date="2023-11" db="EMBL/GenBank/DDBJ databases">
        <authorList>
            <person name="Poullet M."/>
        </authorList>
    </citation>
    <scope>NUCLEOTIDE SEQUENCE</scope>
    <source>
        <strain evidence="1">E1834</strain>
    </source>
</reference>
<comment type="caution">
    <text evidence="1">The sequence shown here is derived from an EMBL/GenBank/DDBJ whole genome shotgun (WGS) entry which is preliminary data.</text>
</comment>
<sequence length="143" mass="15976">MFKSNLRKPVNLKSEELKGGNKKEENNYLNNSLNLRNNSIENISKIFNSIDENNNLTVTKLNNEQKSTEKIFNKLTTVTLQLTTKISRLDEATTTGMNGRDLLNISTSITETSKHKTSGTPKISNQSTTSASPSNKELTKLEN</sequence>
<dbReference type="EMBL" id="CAVMJV010000051">
    <property type="protein sequence ID" value="CAK5083616.1"/>
    <property type="molecule type" value="Genomic_DNA"/>
</dbReference>
<name>A0ACB0ZWU3_MELEN</name>
<evidence type="ECO:0000313" key="2">
    <source>
        <dbReference type="Proteomes" id="UP001497535"/>
    </source>
</evidence>
<proteinExistence type="predicted"/>
<gene>
    <name evidence="1" type="ORF">MENTE1834_LOCUS30963</name>
</gene>
<keyword evidence="2" id="KW-1185">Reference proteome</keyword>